<feature type="transmembrane region" description="Helical" evidence="7">
    <location>
        <begin position="1012"/>
        <end position="1032"/>
    </location>
</feature>
<feature type="transmembrane region" description="Helical" evidence="7">
    <location>
        <begin position="46"/>
        <end position="69"/>
    </location>
</feature>
<keyword evidence="4 7" id="KW-1133">Transmembrane helix</keyword>
<evidence type="ECO:0000256" key="3">
    <source>
        <dbReference type="ARBA" id="ARBA00022748"/>
    </source>
</evidence>
<feature type="transmembrane region" description="Helical" evidence="7">
    <location>
        <begin position="777"/>
        <end position="796"/>
    </location>
</feature>
<feature type="region of interest" description="Disordered" evidence="6">
    <location>
        <begin position="506"/>
        <end position="527"/>
    </location>
</feature>
<feature type="transmembrane region" description="Helical" evidence="7">
    <location>
        <begin position="865"/>
        <end position="883"/>
    </location>
</feature>
<feature type="domain" description="ResB-like" evidence="9">
    <location>
        <begin position="340"/>
        <end position="421"/>
    </location>
</feature>
<proteinExistence type="predicted"/>
<reference evidence="11" key="1">
    <citation type="submission" date="2016-11" db="EMBL/GenBank/DDBJ databases">
        <authorList>
            <person name="Varghese N."/>
            <person name="Submissions S."/>
        </authorList>
    </citation>
    <scope>NUCLEOTIDE SEQUENCE [LARGE SCALE GENOMIC DNA]</scope>
    <source>
        <strain evidence="11">DSM 100572</strain>
    </source>
</reference>
<feature type="transmembrane region" description="Helical" evidence="7">
    <location>
        <begin position="432"/>
        <end position="450"/>
    </location>
</feature>
<evidence type="ECO:0000259" key="9">
    <source>
        <dbReference type="Pfam" id="PF05140"/>
    </source>
</evidence>
<keyword evidence="11" id="KW-1185">Reference proteome</keyword>
<dbReference type="InterPro" id="IPR002541">
    <property type="entry name" value="Cyt_c_assembly"/>
</dbReference>
<comment type="subcellular location">
    <subcellularLocation>
        <location evidence="1">Membrane</location>
        <topology evidence="1">Multi-pass membrane protein</topology>
    </subcellularLocation>
</comment>
<evidence type="ECO:0000256" key="1">
    <source>
        <dbReference type="ARBA" id="ARBA00004141"/>
    </source>
</evidence>
<evidence type="ECO:0000256" key="6">
    <source>
        <dbReference type="SAM" id="MobiDB-lite"/>
    </source>
</evidence>
<feature type="transmembrane region" description="Helical" evidence="7">
    <location>
        <begin position="81"/>
        <end position="101"/>
    </location>
</feature>
<evidence type="ECO:0000313" key="10">
    <source>
        <dbReference type="EMBL" id="SHH61720.1"/>
    </source>
</evidence>
<dbReference type="InterPro" id="IPR045062">
    <property type="entry name" value="Cyt_c_biogenesis_CcsA/CcmC"/>
</dbReference>
<evidence type="ECO:0000313" key="11">
    <source>
        <dbReference type="Proteomes" id="UP000184109"/>
    </source>
</evidence>
<feature type="transmembrane region" description="Helical" evidence="7">
    <location>
        <begin position="1052"/>
        <end position="1070"/>
    </location>
</feature>
<gene>
    <name evidence="10" type="ORF">SAMN05444281_1228</name>
</gene>
<dbReference type="EMBL" id="FQXQ01000002">
    <property type="protein sequence ID" value="SHH61720.1"/>
    <property type="molecule type" value="Genomic_DNA"/>
</dbReference>
<dbReference type="Pfam" id="PF01578">
    <property type="entry name" value="Cytochrom_C_asm"/>
    <property type="match status" value="1"/>
</dbReference>
<keyword evidence="5 7" id="KW-0472">Membrane</keyword>
<dbReference type="InterPro" id="IPR007816">
    <property type="entry name" value="ResB-like_domain"/>
</dbReference>
<evidence type="ECO:0000256" key="7">
    <source>
        <dbReference type="SAM" id="Phobius"/>
    </source>
</evidence>
<evidence type="ECO:0000259" key="8">
    <source>
        <dbReference type="Pfam" id="PF01578"/>
    </source>
</evidence>
<evidence type="ECO:0000256" key="4">
    <source>
        <dbReference type="ARBA" id="ARBA00022989"/>
    </source>
</evidence>
<feature type="domain" description="Cytochrome c assembly protein" evidence="8">
    <location>
        <begin position="836"/>
        <end position="1040"/>
    </location>
</feature>
<feature type="transmembrane region" description="Helical" evidence="7">
    <location>
        <begin position="12"/>
        <end position="34"/>
    </location>
</feature>
<feature type="transmembrane region" description="Helical" evidence="7">
    <location>
        <begin position="898"/>
        <end position="931"/>
    </location>
</feature>
<dbReference type="PANTHER" id="PTHR30071:SF1">
    <property type="entry name" value="CYTOCHROME B_B6 PROTEIN-RELATED"/>
    <property type="match status" value="1"/>
</dbReference>
<keyword evidence="2 7" id="KW-0812">Transmembrane</keyword>
<organism evidence="10 11">
    <name type="scientific">Wenyingzhuangia marina</name>
    <dbReference type="NCBI Taxonomy" id="1195760"/>
    <lineage>
        <taxon>Bacteria</taxon>
        <taxon>Pseudomonadati</taxon>
        <taxon>Bacteroidota</taxon>
        <taxon>Flavobacteriia</taxon>
        <taxon>Flavobacteriales</taxon>
        <taxon>Flavobacteriaceae</taxon>
        <taxon>Wenyingzhuangia</taxon>
    </lineage>
</organism>
<feature type="domain" description="ResB-like" evidence="9">
    <location>
        <begin position="77"/>
        <end position="120"/>
    </location>
</feature>
<dbReference type="Proteomes" id="UP000184109">
    <property type="component" value="Unassembled WGS sequence"/>
</dbReference>
<dbReference type="STRING" id="1195760.SAMN05444281_1228"/>
<evidence type="ECO:0000256" key="5">
    <source>
        <dbReference type="ARBA" id="ARBA00023136"/>
    </source>
</evidence>
<dbReference type="GO" id="GO:0005886">
    <property type="term" value="C:plasma membrane"/>
    <property type="evidence" value="ECO:0007669"/>
    <property type="project" value="TreeGrafter"/>
</dbReference>
<evidence type="ECO:0000256" key="2">
    <source>
        <dbReference type="ARBA" id="ARBA00022692"/>
    </source>
</evidence>
<dbReference type="GO" id="GO:0017004">
    <property type="term" value="P:cytochrome complex assembly"/>
    <property type="evidence" value="ECO:0007669"/>
    <property type="project" value="UniProtKB-KW"/>
</dbReference>
<keyword evidence="3" id="KW-0201">Cytochrome c-type biogenesis</keyword>
<feature type="transmembrane region" description="Helical" evidence="7">
    <location>
        <begin position="987"/>
        <end position="1005"/>
    </location>
</feature>
<sequence>MLPMKKIWNILYSTRLMAILFVVFAAAMGIATFIENDYGTETSKALVYNTWWFEAIMLLFVINFFGNIFKYKLHKKEKWGILLFHVSFLLIIIGAAVTRYVSYEGVMPIVEGETTNEFFSETTYLNINVHNFKEEKYVHSPILLSAKGKASYHFSTDFRGQDIDFELTDYIPNAKTEFTQSENGETFLHFVESSEGSRHDHYIKKGTLENIHGILVGYENAENASINFTDKDGTLFLESNLDGTFMRMADQFQGNITANTSEKFNYLSLHQIAGLSFVVPEKPITGEMKVISAKDKKAFPEALLTFKVTSNDKMTLIQVKGGKYTSNKPVTFTLADLNFNLSYGSRILKLPFSIKLNDFQLEKYPGSESAASFASEITVFDEEQNNTFDFRIFMNHILDYRGYKFFQASYDLSGPKEETRLSVNHDTIGTTITYIGYSMLYTGLMMILFMKNSRFGQLGQKLRKLKSKTTVIALVLGLTSTFGFAQHTNEDHNHEGHNHAAEVAQEESHEGHNHTAEETHNHQMETLSPEKVKEAIVKNAAKPEHALEFSKIVIQDAGGRMKPINTFASELLRKVSKSETYEGLDANQVFLSIVENPRLWFDAPVIYLERNDEKIRTVLGIDVKSKYASLSNFIDPRGNYKLVSYVAEAEKSQIKSAFEKDVINIDKRVGLLYTAISGSILRIYPKIDDDNNKWVSQLELETAGFKGTDSVFVKQILPAYKQTLWQAKQSGDYADANEILGGIKNFQKKYGAEVYPSQKKIDYEITYNKYDIFKKLFSYYTYISTILFLLIIFQIFKDGKIVRALIKGSIGIVIFLFILQTAGLGVRWFISGHAPWSDAYESIIYVAWATMLFGLIFGKKSSLTIAATTFVTAMILMIAHWNWMDPQIANLQPVLNSYWLMIHVAIIVASYGPFTLSMILGLVVLILMILTTAKNKKSLKIKIDELTIINEMSMTVGLVMLSIGNFLGGMWANESWGRYWGWDPKETWALISIMIYAFVLHMRLVPGLRGKFTFNIISVYAFASIMMTYFGVNFYLSGLHSYASGDQVVTPSFVYYSVVIVAVLGVLAYLKFKKYYKK</sequence>
<dbReference type="GO" id="GO:0020037">
    <property type="term" value="F:heme binding"/>
    <property type="evidence" value="ECO:0007669"/>
    <property type="project" value="InterPro"/>
</dbReference>
<name>A0A1M5UFL4_9FLAO</name>
<dbReference type="PANTHER" id="PTHR30071">
    <property type="entry name" value="HEME EXPORTER PROTEIN C"/>
    <property type="match status" value="1"/>
</dbReference>
<dbReference type="AlphaFoldDB" id="A0A1M5UFL4"/>
<feature type="transmembrane region" description="Helical" evidence="7">
    <location>
        <begin position="808"/>
        <end position="830"/>
    </location>
</feature>
<accession>A0A1M5UFL4</accession>
<feature type="transmembrane region" description="Helical" evidence="7">
    <location>
        <begin position="842"/>
        <end position="858"/>
    </location>
</feature>
<feature type="transmembrane region" description="Helical" evidence="7">
    <location>
        <begin position="952"/>
        <end position="972"/>
    </location>
</feature>
<feature type="transmembrane region" description="Helical" evidence="7">
    <location>
        <begin position="471"/>
        <end position="488"/>
    </location>
</feature>
<dbReference type="Pfam" id="PF05140">
    <property type="entry name" value="ResB"/>
    <property type="match status" value="2"/>
</dbReference>
<protein>
    <submittedName>
        <fullName evidence="10">Cytochrome c-type biogenesis protein CcsB</fullName>
    </submittedName>
</protein>